<dbReference type="EMBL" id="CM003371">
    <property type="protein sequence ID" value="KOM32208.1"/>
    <property type="molecule type" value="Genomic_DNA"/>
</dbReference>
<gene>
    <name evidence="4" type="ORF">LR48_Vigan01g176400</name>
</gene>
<dbReference type="AlphaFoldDB" id="A0A0L9TNP8"/>
<dbReference type="Proteomes" id="UP000053144">
    <property type="component" value="Chromosome 1"/>
</dbReference>
<dbReference type="Gramene" id="KOM32208">
    <property type="protein sequence ID" value="KOM32208"/>
    <property type="gene ID" value="LR48_Vigan01g176400"/>
</dbReference>
<dbReference type="STRING" id="3914.A0A0L9TNP8"/>
<sequence>MTASTRLPVTLIFLFFSHFLKGSNSATFTIVNKCSFPVWPGILSGAGTAQLATTGFALQPAQSHAFVVPTTWSGRLWGRTLCSTDSAGKFSCVTGDCGSSAVECNGGGATPPVTLAEFTLNGGGGLDFYDVSVVDGYNLPMLVEPRGKLHRDGMRGGLERRVSGGAEGEGGIEWGGRGVQERVRSLWGSASACPRAYSFAYDDATSTFTCASANYLITFCPSSTKRSIKSGNGKFPVAVDISVGHGYGEKSPKLMILGLATVLLTIWWELS</sequence>
<evidence type="ECO:0000313" key="4">
    <source>
        <dbReference type="EMBL" id="KOM32208.1"/>
    </source>
</evidence>
<dbReference type="Pfam" id="PF00314">
    <property type="entry name" value="Thaumatin"/>
    <property type="match status" value="2"/>
</dbReference>
<feature type="chain" id="PRO_5005595165" description="Thaumatin-like protein" evidence="3">
    <location>
        <begin position="26"/>
        <end position="271"/>
    </location>
</feature>
<reference evidence="5" key="1">
    <citation type="journal article" date="2015" name="Proc. Natl. Acad. Sci. U.S.A.">
        <title>Genome sequencing of adzuki bean (Vigna angularis) provides insight into high starch and low fat accumulation and domestication.</title>
        <authorList>
            <person name="Yang K."/>
            <person name="Tian Z."/>
            <person name="Chen C."/>
            <person name="Luo L."/>
            <person name="Zhao B."/>
            <person name="Wang Z."/>
            <person name="Yu L."/>
            <person name="Li Y."/>
            <person name="Sun Y."/>
            <person name="Li W."/>
            <person name="Chen Y."/>
            <person name="Li Y."/>
            <person name="Zhang Y."/>
            <person name="Ai D."/>
            <person name="Zhao J."/>
            <person name="Shang C."/>
            <person name="Ma Y."/>
            <person name="Wu B."/>
            <person name="Wang M."/>
            <person name="Gao L."/>
            <person name="Sun D."/>
            <person name="Zhang P."/>
            <person name="Guo F."/>
            <person name="Wang W."/>
            <person name="Li Y."/>
            <person name="Wang J."/>
            <person name="Varshney R.K."/>
            <person name="Wang J."/>
            <person name="Ling H.Q."/>
            <person name="Wan P."/>
        </authorList>
    </citation>
    <scope>NUCLEOTIDE SEQUENCE</scope>
    <source>
        <strain evidence="5">cv. Jingnong 6</strain>
    </source>
</reference>
<evidence type="ECO:0008006" key="6">
    <source>
        <dbReference type="Google" id="ProtNLM"/>
    </source>
</evidence>
<accession>A0A0L9TNP8</accession>
<feature type="disulfide bond" evidence="2">
    <location>
        <begin position="82"/>
        <end position="92"/>
    </location>
</feature>
<dbReference type="PRINTS" id="PR00347">
    <property type="entry name" value="THAUMATIN"/>
</dbReference>
<feature type="disulfide bond" evidence="2">
    <location>
        <begin position="34"/>
        <end position="220"/>
    </location>
</feature>
<dbReference type="InterPro" id="IPR037176">
    <property type="entry name" value="Osmotin/thaumatin-like_sf"/>
</dbReference>
<protein>
    <recommendedName>
        <fullName evidence="6">Thaumatin-like protein</fullName>
    </recommendedName>
</protein>
<evidence type="ECO:0000256" key="2">
    <source>
        <dbReference type="PIRSR" id="PIRSR002703-1"/>
    </source>
</evidence>
<evidence type="ECO:0000256" key="3">
    <source>
        <dbReference type="SAM" id="SignalP"/>
    </source>
</evidence>
<name>A0A0L9TNP8_PHAAN</name>
<keyword evidence="3" id="KW-0732">Signal</keyword>
<organism evidence="4 5">
    <name type="scientific">Phaseolus angularis</name>
    <name type="common">Azuki bean</name>
    <name type="synonym">Vigna angularis</name>
    <dbReference type="NCBI Taxonomy" id="3914"/>
    <lineage>
        <taxon>Eukaryota</taxon>
        <taxon>Viridiplantae</taxon>
        <taxon>Streptophyta</taxon>
        <taxon>Embryophyta</taxon>
        <taxon>Tracheophyta</taxon>
        <taxon>Spermatophyta</taxon>
        <taxon>Magnoliopsida</taxon>
        <taxon>eudicotyledons</taxon>
        <taxon>Gunneridae</taxon>
        <taxon>Pentapetalae</taxon>
        <taxon>rosids</taxon>
        <taxon>fabids</taxon>
        <taxon>Fabales</taxon>
        <taxon>Fabaceae</taxon>
        <taxon>Papilionoideae</taxon>
        <taxon>50 kb inversion clade</taxon>
        <taxon>NPAAA clade</taxon>
        <taxon>indigoferoid/millettioid clade</taxon>
        <taxon>Phaseoleae</taxon>
        <taxon>Vigna</taxon>
    </lineage>
</organism>
<proteinExistence type="inferred from homology"/>
<evidence type="ECO:0000256" key="1">
    <source>
        <dbReference type="ARBA" id="ARBA00010607"/>
    </source>
</evidence>
<dbReference type="SMART" id="SM00205">
    <property type="entry name" value="THN"/>
    <property type="match status" value="1"/>
</dbReference>
<dbReference type="PANTHER" id="PTHR31048">
    <property type="entry name" value="OS03G0233200 PROTEIN"/>
    <property type="match status" value="1"/>
</dbReference>
<keyword evidence="2" id="KW-1015">Disulfide bond</keyword>
<dbReference type="PIRSF" id="PIRSF002703">
    <property type="entry name" value="Thaumatin"/>
    <property type="match status" value="1"/>
</dbReference>
<dbReference type="OMA" id="WGSASAC"/>
<dbReference type="InterPro" id="IPR001938">
    <property type="entry name" value="Thaumatin"/>
</dbReference>
<feature type="signal peptide" evidence="3">
    <location>
        <begin position="1"/>
        <end position="25"/>
    </location>
</feature>
<comment type="similarity">
    <text evidence="1">Belongs to the thaumatin family.</text>
</comment>
<dbReference type="PROSITE" id="PS51367">
    <property type="entry name" value="THAUMATIN_2"/>
    <property type="match status" value="1"/>
</dbReference>
<feature type="disulfide bond" evidence="2">
    <location>
        <begin position="97"/>
        <end position="104"/>
    </location>
</feature>
<dbReference type="SUPFAM" id="SSF49870">
    <property type="entry name" value="Osmotin, thaumatin-like protein"/>
    <property type="match status" value="1"/>
</dbReference>
<evidence type="ECO:0000313" key="5">
    <source>
        <dbReference type="Proteomes" id="UP000053144"/>
    </source>
</evidence>
<dbReference type="Gene3D" id="2.60.110.10">
    <property type="entry name" value="Thaumatin"/>
    <property type="match status" value="2"/>
</dbReference>